<organism evidence="2 3">
    <name type="scientific">Astatotilapia calliptera</name>
    <name type="common">Eastern happy</name>
    <name type="synonym">Chromis callipterus</name>
    <dbReference type="NCBI Taxonomy" id="8154"/>
    <lineage>
        <taxon>Eukaryota</taxon>
        <taxon>Metazoa</taxon>
        <taxon>Chordata</taxon>
        <taxon>Craniata</taxon>
        <taxon>Vertebrata</taxon>
        <taxon>Euteleostomi</taxon>
        <taxon>Actinopterygii</taxon>
        <taxon>Neopterygii</taxon>
        <taxon>Teleostei</taxon>
        <taxon>Neoteleostei</taxon>
        <taxon>Acanthomorphata</taxon>
        <taxon>Ovalentaria</taxon>
        <taxon>Cichlomorphae</taxon>
        <taxon>Cichliformes</taxon>
        <taxon>Cichlidae</taxon>
        <taxon>African cichlids</taxon>
        <taxon>Pseudocrenilabrinae</taxon>
        <taxon>Haplochromini</taxon>
        <taxon>Astatotilapia</taxon>
    </lineage>
</organism>
<reference evidence="3" key="2">
    <citation type="submission" date="2023-03" db="EMBL/GenBank/DDBJ databases">
        <authorList>
            <consortium name="Wellcome Sanger Institute Data Sharing"/>
        </authorList>
    </citation>
    <scope>NUCLEOTIDE SEQUENCE [LARGE SCALE GENOMIC DNA]</scope>
</reference>
<reference evidence="2 3" key="1">
    <citation type="submission" date="2018-05" db="EMBL/GenBank/DDBJ databases">
        <authorList>
            <person name="Datahose"/>
        </authorList>
    </citation>
    <scope>NUCLEOTIDE SEQUENCE</scope>
</reference>
<reference evidence="2" key="3">
    <citation type="submission" date="2025-08" db="UniProtKB">
        <authorList>
            <consortium name="Ensembl"/>
        </authorList>
    </citation>
    <scope>IDENTIFICATION</scope>
</reference>
<feature type="region of interest" description="Disordered" evidence="1">
    <location>
        <begin position="315"/>
        <end position="398"/>
    </location>
</feature>
<name>A0AAX7SYC5_ASTCA</name>
<keyword evidence="3" id="KW-1185">Reference proteome</keyword>
<reference evidence="2" key="4">
    <citation type="submission" date="2025-09" db="UniProtKB">
        <authorList>
            <consortium name="Ensembl"/>
        </authorList>
    </citation>
    <scope>IDENTIFICATION</scope>
</reference>
<sequence>MSANVYEAEPMKVDDEEVLFVLSLKWTNLKEPQKVKRLETRLHRMLQTWFNKCKHMVDCAVERTLKDGRVVVKAKPAPALADLQKLNNQTLTGRDGQSVTIISISLTLPSPELDTQVPEDASINLSASLQELQTMQHSALSDNQQHSSPTDTTAAVQHSSLSVNQQHLTPIDTPGAVQPSAMGKNEQHLKPTDTPAAVEDGALIVLSLKWTKSDDEPQKTKKPETSLHKMLQSWFNKCIPNVDCSVKRILKDGSAVINIKPAPAITELQKLSKETLTEKETEKGAGKGKKTTVTITSISLTLPSPELDTQLLTEDDSSVSLPEPQTEQDQQGEQSETGSTAGDQMGASFMPKTKNEHIQPGKESNTGSTTEEDSGTSPMYLQTEQVQVGKQSSRDPAGEEMYTCSVPVGHFWYVSHMYEEEMKLIEKENGVKIMADVKVRFEVDQKHGRPDRALEEFANLVQKSLVESSGSVIPFKFIESEQWGDALKTIQEKENKLLVTLTSETMTVRGPTQSQEAMKKFLNADTEQKRNTDASHEENERETQDTSLKIDVTTKDHLMHMGLTMEESYWKVMITSCSEKIAKIKAKFNVELKESDIGQGKVNVKALYKKDEGNASMESHAVRELFHLYQKTATSPMNVSQSSAATGIWGWLWLW</sequence>
<protein>
    <submittedName>
        <fullName evidence="2">Uncharacterized protein</fullName>
    </submittedName>
</protein>
<feature type="compositionally biased region" description="Basic and acidic residues" evidence="1">
    <location>
        <begin position="526"/>
        <end position="544"/>
    </location>
</feature>
<evidence type="ECO:0000313" key="2">
    <source>
        <dbReference type="Ensembl" id="ENSACLP00000049412.1"/>
    </source>
</evidence>
<feature type="compositionally biased region" description="Polar residues" evidence="1">
    <location>
        <begin position="379"/>
        <end position="391"/>
    </location>
</feature>
<feature type="region of interest" description="Disordered" evidence="1">
    <location>
        <begin position="135"/>
        <end position="157"/>
    </location>
</feature>
<feature type="region of interest" description="Disordered" evidence="1">
    <location>
        <begin position="526"/>
        <end position="546"/>
    </location>
</feature>
<dbReference type="Ensembl" id="ENSACLT00000082663.1">
    <property type="protein sequence ID" value="ENSACLP00000049412.1"/>
    <property type="gene ID" value="ENSACLG00000039339.1"/>
</dbReference>
<dbReference type="AlphaFoldDB" id="A0AAX7SYC5"/>
<feature type="compositionally biased region" description="Polar residues" evidence="1">
    <location>
        <begin position="318"/>
        <end position="342"/>
    </location>
</feature>
<accession>A0AAX7SYC5</accession>
<dbReference type="GeneTree" id="ENSGT00990000212460"/>
<dbReference type="Proteomes" id="UP000265100">
    <property type="component" value="Chromosome 5"/>
</dbReference>
<evidence type="ECO:0000256" key="1">
    <source>
        <dbReference type="SAM" id="MobiDB-lite"/>
    </source>
</evidence>
<evidence type="ECO:0000313" key="3">
    <source>
        <dbReference type="Proteomes" id="UP000265100"/>
    </source>
</evidence>
<proteinExistence type="predicted"/>